<reference evidence="1 2" key="1">
    <citation type="submission" date="2023-01" db="EMBL/GenBank/DDBJ databases">
        <authorList>
            <person name="Whitehead M."/>
        </authorList>
    </citation>
    <scope>NUCLEOTIDE SEQUENCE [LARGE SCALE GENOMIC DNA]</scope>
</reference>
<sequence length="102" mass="12012">MAFQSRTQRMLSLAKSSKTIYPQQLISVSMVSHKFLTTGHTQMPVDSMHSRIEIQKQRALKSGPVYIPAHWVSIIKLAKKKWKTVYHNSNEYKRFLRPIYFM</sequence>
<accession>A0AAV0X708</accession>
<dbReference type="Proteomes" id="UP001160148">
    <property type="component" value="Unassembled WGS sequence"/>
</dbReference>
<comment type="caution">
    <text evidence="1">The sequence shown here is derived from an EMBL/GenBank/DDBJ whole genome shotgun (WGS) entry which is preliminary data.</text>
</comment>
<evidence type="ECO:0000313" key="1">
    <source>
        <dbReference type="EMBL" id="CAI6363491.1"/>
    </source>
</evidence>
<proteinExistence type="predicted"/>
<organism evidence="1 2">
    <name type="scientific">Macrosiphum euphorbiae</name>
    <name type="common">potato aphid</name>
    <dbReference type="NCBI Taxonomy" id="13131"/>
    <lineage>
        <taxon>Eukaryota</taxon>
        <taxon>Metazoa</taxon>
        <taxon>Ecdysozoa</taxon>
        <taxon>Arthropoda</taxon>
        <taxon>Hexapoda</taxon>
        <taxon>Insecta</taxon>
        <taxon>Pterygota</taxon>
        <taxon>Neoptera</taxon>
        <taxon>Paraneoptera</taxon>
        <taxon>Hemiptera</taxon>
        <taxon>Sternorrhyncha</taxon>
        <taxon>Aphidomorpha</taxon>
        <taxon>Aphidoidea</taxon>
        <taxon>Aphididae</taxon>
        <taxon>Macrosiphini</taxon>
        <taxon>Macrosiphum</taxon>
    </lineage>
</organism>
<dbReference type="AlphaFoldDB" id="A0AAV0X708"/>
<gene>
    <name evidence="1" type="ORF">MEUPH1_LOCUS18433</name>
</gene>
<protein>
    <submittedName>
        <fullName evidence="1">Uncharacterized protein</fullName>
    </submittedName>
</protein>
<dbReference type="EMBL" id="CARXXK010000003">
    <property type="protein sequence ID" value="CAI6363491.1"/>
    <property type="molecule type" value="Genomic_DNA"/>
</dbReference>
<name>A0AAV0X708_9HEMI</name>
<evidence type="ECO:0000313" key="2">
    <source>
        <dbReference type="Proteomes" id="UP001160148"/>
    </source>
</evidence>
<keyword evidence="2" id="KW-1185">Reference proteome</keyword>